<evidence type="ECO:0000256" key="2">
    <source>
        <dbReference type="ARBA" id="ARBA00022475"/>
    </source>
</evidence>
<evidence type="ECO:0000256" key="3">
    <source>
        <dbReference type="ARBA" id="ARBA00022692"/>
    </source>
</evidence>
<feature type="transmembrane region" description="Helical" evidence="6">
    <location>
        <begin position="139"/>
        <end position="160"/>
    </location>
</feature>
<evidence type="ECO:0000256" key="4">
    <source>
        <dbReference type="ARBA" id="ARBA00022989"/>
    </source>
</evidence>
<feature type="transmembrane region" description="Helical" evidence="6">
    <location>
        <begin position="56"/>
        <end position="74"/>
    </location>
</feature>
<dbReference type="GO" id="GO:0140359">
    <property type="term" value="F:ABC-type transporter activity"/>
    <property type="evidence" value="ECO:0007669"/>
    <property type="project" value="InterPro"/>
</dbReference>
<evidence type="ECO:0000259" key="8">
    <source>
        <dbReference type="Pfam" id="PF23357"/>
    </source>
</evidence>
<dbReference type="InterPro" id="IPR019196">
    <property type="entry name" value="ABC_transp_unknown"/>
</dbReference>
<feature type="transmembrane region" description="Helical" evidence="6">
    <location>
        <begin position="12"/>
        <end position="36"/>
    </location>
</feature>
<sequence length="794" mass="89776">MVSILKREINSFFSSATGYLVIAVFLILNGLFLWVFKGDFNILNSGFADLSPFFQLVPWIFIFLIPAVTMKTFSEEKRQGTLELLLTKPISHLKIVLGKYFGTVALVLIALVPTLLYVFTISKLGNPPGNFDWGSTTGSYFGLLFLILAYSAIGVFCSILTENQIVAFIGAVFVCFLFYYGFEGIADIFSFNDTNYFISHMSMKAHFDSISRGVIDTRDIIYFLSISGLFITLTTYFVKEKKILFKTLAITLAAIILLTVLSTYIFKRFDLTQDKRYTLSEATKNLVKQIDKPVIIDVLLQGNFPPEFKKLQIETKQILQEFAAINSNIKFSFVNPLEDEKTREEEVNTLQQLGLAPVNVTVDEGGKISQELVFPWAITSLHNKSVKVSLLKNKLGATTEERVNNSVQQLEYVFVDAFTKLTLINKKKIAILKGNGELSDLEIADFLTTLHDYYNIAPFTLDSVASDANQTLKELNKFDLAIIAKPTSAFTDEEKLVLDQFTMNGGKSVWLIDQVAVEMDSLFNEAGRTFAIPRNLNIKDMFFKYGVRINPVLINDLYFTQIVLATGEGNNSQYNPVPWLYSPMVFSKNNHPVNNNMEALKFEFANSIDTLANNIRKTILLTSSPLSKIIGTPKEIKLDIINEAPEKETFNNGLQPLTVLLEGNFTSVYKNRVKPFKPTNYQDEGVKSKMIIIADGDLIKNQLNNGQPLELGYDKWTNNFYGNKEFLLNCVNYLLDDNGLINIRTKEISISFLDKEKVAENKNLWISLNIGLPIVLLILFGVIFNYLRRKKYTS</sequence>
<evidence type="ECO:0000256" key="6">
    <source>
        <dbReference type="SAM" id="Phobius"/>
    </source>
</evidence>
<feature type="transmembrane region" description="Helical" evidence="6">
    <location>
        <begin position="220"/>
        <end position="238"/>
    </location>
</feature>
<name>A0A9E6ZP00_9FLAO</name>
<feature type="domain" description="ABC-type uncharacterised transport system" evidence="7">
    <location>
        <begin position="426"/>
        <end position="730"/>
    </location>
</feature>
<dbReference type="Pfam" id="PF23357">
    <property type="entry name" value="DUF7088"/>
    <property type="match status" value="1"/>
</dbReference>
<keyword evidence="2" id="KW-1003">Cell membrane</keyword>
<dbReference type="Pfam" id="PF09822">
    <property type="entry name" value="ABC_transp_aux"/>
    <property type="match status" value="1"/>
</dbReference>
<dbReference type="AlphaFoldDB" id="A0A9E6ZP00"/>
<keyword evidence="3 6" id="KW-0812">Transmembrane</keyword>
<organism evidence="9 10">
    <name type="scientific">Abyssalbus ytuae</name>
    <dbReference type="NCBI Taxonomy" id="2926907"/>
    <lineage>
        <taxon>Bacteria</taxon>
        <taxon>Pseudomonadati</taxon>
        <taxon>Bacteroidota</taxon>
        <taxon>Flavobacteriia</taxon>
        <taxon>Flavobacteriales</taxon>
        <taxon>Flavobacteriaceae</taxon>
        <taxon>Abyssalbus</taxon>
    </lineage>
</organism>
<reference evidence="9" key="1">
    <citation type="submission" date="2022-03" db="EMBL/GenBank/DDBJ databases">
        <title>Description of Abyssus ytuae gen. nov., sp. nov., a novel member of the family Flavobacteriaceae isolated from the sediment of Mariana Trench.</title>
        <authorList>
            <person name="Zhang J."/>
            <person name="Xu X."/>
        </authorList>
    </citation>
    <scope>NUCLEOTIDE SEQUENCE</scope>
    <source>
        <strain evidence="9">MT3330</strain>
    </source>
</reference>
<dbReference type="NCBIfam" id="TIGR03521">
    <property type="entry name" value="GldG"/>
    <property type="match status" value="1"/>
</dbReference>
<dbReference type="RefSeq" id="WP_255843652.1">
    <property type="nucleotide sequence ID" value="NZ_CP094358.1"/>
</dbReference>
<evidence type="ECO:0000256" key="1">
    <source>
        <dbReference type="ARBA" id="ARBA00004651"/>
    </source>
</evidence>
<dbReference type="InterPro" id="IPR019860">
    <property type="entry name" value="Motility-assoc_ABC_perm_GldF"/>
</dbReference>
<feature type="transmembrane region" description="Helical" evidence="6">
    <location>
        <begin position="245"/>
        <end position="266"/>
    </location>
</feature>
<dbReference type="EMBL" id="CP094358">
    <property type="protein sequence ID" value="UOB17865.1"/>
    <property type="molecule type" value="Genomic_DNA"/>
</dbReference>
<evidence type="ECO:0000256" key="5">
    <source>
        <dbReference type="ARBA" id="ARBA00023136"/>
    </source>
</evidence>
<dbReference type="PANTHER" id="PTHR30294:SF29">
    <property type="entry name" value="MULTIDRUG ABC TRANSPORTER PERMEASE YBHS-RELATED"/>
    <property type="match status" value="1"/>
</dbReference>
<dbReference type="NCBIfam" id="TIGR03518">
    <property type="entry name" value="ABC_perm_GldF"/>
    <property type="match status" value="1"/>
</dbReference>
<feature type="transmembrane region" description="Helical" evidence="6">
    <location>
        <begin position="764"/>
        <end position="787"/>
    </location>
</feature>
<keyword evidence="4 6" id="KW-1133">Transmembrane helix</keyword>
<evidence type="ECO:0000313" key="9">
    <source>
        <dbReference type="EMBL" id="UOB17865.1"/>
    </source>
</evidence>
<dbReference type="InterPro" id="IPR051449">
    <property type="entry name" value="ABC-2_transporter_component"/>
</dbReference>
<comment type="subcellular location">
    <subcellularLocation>
        <location evidence="1">Cell membrane</location>
        <topology evidence="1">Multi-pass membrane protein</topology>
    </subcellularLocation>
</comment>
<evidence type="ECO:0000313" key="10">
    <source>
        <dbReference type="Proteomes" id="UP000831290"/>
    </source>
</evidence>
<evidence type="ECO:0000259" key="7">
    <source>
        <dbReference type="Pfam" id="PF09822"/>
    </source>
</evidence>
<dbReference type="InterPro" id="IPR019863">
    <property type="entry name" value="Motility-assoc_ABC-rel_GldG"/>
</dbReference>
<dbReference type="Pfam" id="PF12679">
    <property type="entry name" value="ABC2_membrane_2"/>
    <property type="match status" value="1"/>
</dbReference>
<proteinExistence type="predicted"/>
<dbReference type="KEGG" id="fbm:MQE35_00880"/>
<dbReference type="PANTHER" id="PTHR30294">
    <property type="entry name" value="MEMBRANE COMPONENT OF ABC TRANSPORTER YHHJ-RELATED"/>
    <property type="match status" value="1"/>
</dbReference>
<dbReference type="GO" id="GO:0005886">
    <property type="term" value="C:plasma membrane"/>
    <property type="evidence" value="ECO:0007669"/>
    <property type="project" value="UniProtKB-SubCell"/>
</dbReference>
<dbReference type="InterPro" id="IPR055396">
    <property type="entry name" value="DUF7088"/>
</dbReference>
<feature type="transmembrane region" description="Helical" evidence="6">
    <location>
        <begin position="95"/>
        <end position="119"/>
    </location>
</feature>
<dbReference type="Proteomes" id="UP000831290">
    <property type="component" value="Chromosome"/>
</dbReference>
<keyword evidence="5 6" id="KW-0472">Membrane</keyword>
<feature type="transmembrane region" description="Helical" evidence="6">
    <location>
        <begin position="165"/>
        <end position="182"/>
    </location>
</feature>
<gene>
    <name evidence="9" type="primary">gldG</name>
    <name evidence="9" type="ORF">MQE35_00880</name>
</gene>
<protein>
    <submittedName>
        <fullName evidence="9">Gliding motility-associated ABC transporter substrate-binding protein GldG</fullName>
    </submittedName>
</protein>
<accession>A0A9E6ZP00</accession>
<feature type="domain" description="DUF7088" evidence="8">
    <location>
        <begin position="273"/>
        <end position="379"/>
    </location>
</feature>
<keyword evidence="10" id="KW-1185">Reference proteome</keyword>